<comment type="caution">
    <text evidence="1">The sequence shown here is derived from an EMBL/GenBank/DDBJ whole genome shotgun (WGS) entry which is preliminary data.</text>
</comment>
<evidence type="ECO:0000313" key="1">
    <source>
        <dbReference type="EMBL" id="KAJ7535614.1"/>
    </source>
</evidence>
<evidence type="ECO:0000313" key="2">
    <source>
        <dbReference type="Proteomes" id="UP001162992"/>
    </source>
</evidence>
<proteinExistence type="predicted"/>
<name>A0ACC2C1C4_DIPCM</name>
<sequence>MWFHTNKPFSDLSFFPWFRNCVRHHPLATFLLLILTPLMMVLLLSSSLTADGEIRGGHSSWWVQANSAPSHLGIHERHTNCVADVCSNQSYVFIAHGCYCRATFFWDRHADCEECIGLPEERVLILYALAKYYYGVLAISSKGHC</sequence>
<reference evidence="2" key="1">
    <citation type="journal article" date="2024" name="Proc. Natl. Acad. Sci. U.S.A.">
        <title>Extraordinary preservation of gene collinearity over three hundred million years revealed in homosporous lycophytes.</title>
        <authorList>
            <person name="Li C."/>
            <person name="Wickell D."/>
            <person name="Kuo L.Y."/>
            <person name="Chen X."/>
            <person name="Nie B."/>
            <person name="Liao X."/>
            <person name="Peng D."/>
            <person name="Ji J."/>
            <person name="Jenkins J."/>
            <person name="Williams M."/>
            <person name="Shu S."/>
            <person name="Plott C."/>
            <person name="Barry K."/>
            <person name="Rajasekar S."/>
            <person name="Grimwood J."/>
            <person name="Han X."/>
            <person name="Sun S."/>
            <person name="Hou Z."/>
            <person name="He W."/>
            <person name="Dai G."/>
            <person name="Sun C."/>
            <person name="Schmutz J."/>
            <person name="Leebens-Mack J.H."/>
            <person name="Li F.W."/>
            <person name="Wang L."/>
        </authorList>
    </citation>
    <scope>NUCLEOTIDE SEQUENCE [LARGE SCALE GENOMIC DNA]</scope>
    <source>
        <strain evidence="2">cv. PW_Plant_1</strain>
    </source>
</reference>
<accession>A0ACC2C1C4</accession>
<keyword evidence="2" id="KW-1185">Reference proteome</keyword>
<gene>
    <name evidence="1" type="ORF">O6H91_12G040300</name>
</gene>
<dbReference type="EMBL" id="CM055103">
    <property type="protein sequence ID" value="KAJ7535614.1"/>
    <property type="molecule type" value="Genomic_DNA"/>
</dbReference>
<organism evidence="1 2">
    <name type="scientific">Diphasiastrum complanatum</name>
    <name type="common">Issler's clubmoss</name>
    <name type="synonym">Lycopodium complanatum</name>
    <dbReference type="NCBI Taxonomy" id="34168"/>
    <lineage>
        <taxon>Eukaryota</taxon>
        <taxon>Viridiplantae</taxon>
        <taxon>Streptophyta</taxon>
        <taxon>Embryophyta</taxon>
        <taxon>Tracheophyta</taxon>
        <taxon>Lycopodiopsida</taxon>
        <taxon>Lycopodiales</taxon>
        <taxon>Lycopodiaceae</taxon>
        <taxon>Lycopodioideae</taxon>
        <taxon>Diphasiastrum</taxon>
    </lineage>
</organism>
<protein>
    <submittedName>
        <fullName evidence="1">Uncharacterized protein</fullName>
    </submittedName>
</protein>
<dbReference type="Proteomes" id="UP001162992">
    <property type="component" value="Chromosome 12"/>
</dbReference>